<feature type="region of interest" description="Disordered" evidence="1">
    <location>
        <begin position="101"/>
        <end position="121"/>
    </location>
</feature>
<dbReference type="EMBL" id="BKCJ010403194">
    <property type="protein sequence ID" value="GFA31524.1"/>
    <property type="molecule type" value="Genomic_DNA"/>
</dbReference>
<evidence type="ECO:0000313" key="2">
    <source>
        <dbReference type="EMBL" id="GFA31524.1"/>
    </source>
</evidence>
<proteinExistence type="predicted"/>
<feature type="region of interest" description="Disordered" evidence="1">
    <location>
        <begin position="214"/>
        <end position="260"/>
    </location>
</feature>
<feature type="region of interest" description="Disordered" evidence="1">
    <location>
        <begin position="413"/>
        <end position="432"/>
    </location>
</feature>
<organism evidence="2">
    <name type="scientific">Tanacetum cinerariifolium</name>
    <name type="common">Dalmatian daisy</name>
    <name type="synonym">Chrysanthemum cinerariifolium</name>
    <dbReference type="NCBI Taxonomy" id="118510"/>
    <lineage>
        <taxon>Eukaryota</taxon>
        <taxon>Viridiplantae</taxon>
        <taxon>Streptophyta</taxon>
        <taxon>Embryophyta</taxon>
        <taxon>Tracheophyta</taxon>
        <taxon>Spermatophyta</taxon>
        <taxon>Magnoliopsida</taxon>
        <taxon>eudicotyledons</taxon>
        <taxon>Gunneridae</taxon>
        <taxon>Pentapetalae</taxon>
        <taxon>asterids</taxon>
        <taxon>campanulids</taxon>
        <taxon>Asterales</taxon>
        <taxon>Asteraceae</taxon>
        <taxon>Asteroideae</taxon>
        <taxon>Anthemideae</taxon>
        <taxon>Anthemidinae</taxon>
        <taxon>Tanacetum</taxon>
    </lineage>
</organism>
<sequence length="432" mass="49238">MSRANPRATNVSEEQLILWGIVHSANLDYASLIWDEFEWQAVDRTSRPSNMSKLIYTRFTKLIIDHFLSCNRSIPRRSDAELHSEGQDSPLTKLINTVDKSKKGEAAKEPKKPHVSPVRSESRKRLYAFSIEEQQRQQRKIMTQLTIAYAEWGHKLKGLVIKDPSAQSLLDLHRGSKESRLESLRQEKQLFGGEGSSVAYDKYCEFKDVSAIDSDATQGSSRSDTNEEKEDETNDSNDSDTDLSDDEPKGDNDDNDAGFSVFMYNKSTEPLKSTYLSPTISLFTKPSTNTNDLSKMELKLKLLNIMQLNKSYENYDTNQHLYNTLYDSITIDQEALDAQDADPSFHKRTHDDQDPLNDHEGETRKKRRKDAGDPSSRSSRKDKTFGVQAQEDTYADQPQDQEDTYVQHRLNAGWFTKKSGSTNAKKEQHGSI</sequence>
<feature type="region of interest" description="Disordered" evidence="1">
    <location>
        <begin position="340"/>
        <end position="408"/>
    </location>
</feature>
<accession>A0A699JE31</accession>
<gene>
    <name evidence="2" type="ORF">Tci_603496</name>
</gene>
<name>A0A699JE31_TANCI</name>
<feature type="compositionally biased region" description="Basic and acidic residues" evidence="1">
    <location>
        <begin position="101"/>
        <end position="112"/>
    </location>
</feature>
<dbReference type="AlphaFoldDB" id="A0A699JE31"/>
<feature type="compositionally biased region" description="Acidic residues" evidence="1">
    <location>
        <begin position="227"/>
        <end position="245"/>
    </location>
</feature>
<evidence type="ECO:0000256" key="1">
    <source>
        <dbReference type="SAM" id="MobiDB-lite"/>
    </source>
</evidence>
<reference evidence="2" key="1">
    <citation type="journal article" date="2019" name="Sci. Rep.">
        <title>Draft genome of Tanacetum cinerariifolium, the natural source of mosquito coil.</title>
        <authorList>
            <person name="Yamashiro T."/>
            <person name="Shiraishi A."/>
            <person name="Satake H."/>
            <person name="Nakayama K."/>
        </authorList>
    </citation>
    <scope>NUCLEOTIDE SEQUENCE</scope>
</reference>
<feature type="compositionally biased region" description="Basic and acidic residues" evidence="1">
    <location>
        <begin position="343"/>
        <end position="363"/>
    </location>
</feature>
<comment type="caution">
    <text evidence="2">The sequence shown here is derived from an EMBL/GenBank/DDBJ whole genome shotgun (WGS) entry which is preliminary data.</text>
</comment>
<protein>
    <submittedName>
        <fullName evidence="2">Uncharacterized protein</fullName>
    </submittedName>
</protein>